<keyword evidence="1" id="KW-0547">Nucleotide-binding</keyword>
<dbReference type="PRINTS" id="PR01590">
    <property type="entry name" value="HTHFIS"/>
</dbReference>
<dbReference type="Pfam" id="PF02954">
    <property type="entry name" value="HTH_8"/>
    <property type="match status" value="1"/>
</dbReference>
<reference evidence="7 8" key="1">
    <citation type="submission" date="2024-02" db="EMBL/GenBank/DDBJ databases">
        <title>Full genome sequence of Nocardioides kribbensis.</title>
        <authorList>
            <person name="Poletto B.L."/>
            <person name="Silva G."/>
            <person name="Galante D."/>
            <person name="Campos K.R."/>
            <person name="Santos M.B.N."/>
            <person name="Sacchi C.T."/>
        </authorList>
    </citation>
    <scope>NUCLEOTIDE SEQUENCE [LARGE SCALE GENOMIC DNA]</scope>
    <source>
        <strain evidence="7 8">O4R</strain>
    </source>
</reference>
<dbReference type="PROSITE" id="PS50045">
    <property type="entry name" value="SIGMA54_INTERACT_4"/>
    <property type="match status" value="1"/>
</dbReference>
<keyword evidence="8" id="KW-1185">Reference proteome</keyword>
<keyword evidence="4" id="KW-0804">Transcription</keyword>
<dbReference type="InterPro" id="IPR058031">
    <property type="entry name" value="AAA_lid_NorR"/>
</dbReference>
<dbReference type="Gene3D" id="1.10.8.60">
    <property type="match status" value="1"/>
</dbReference>
<proteinExistence type="predicted"/>
<dbReference type="InterPro" id="IPR002078">
    <property type="entry name" value="Sigma_54_int"/>
</dbReference>
<sequence length="561" mass="59380">MRRTSGAAAGPGLPPATGAPGVREEIASSWRRVRLAGLDPAAPVDTDADAGVETVADVGSTLLRGAVPVLEDLEEGLRGSRYSTVLVDRDCRVARRWCDDPRLGEAFDSLDVRVGASLLEERIGTNALGTAMVARHGVAVHGSEHFVEALQAFSCYGHPIRHPLTKRIEGVLDLTALRERASPLLAPLVSRAVHEIEQRLLDGSRASEKSLLAAFQGAVGLRRRPILAVGEDIVLSNHAAQDLLSPADVALLRVLADEPQQRDQQAIELILESGQPVSVEVTRVSGARRGALLRVDKVSGALARAVTTRSRTRRDRVGPPRLVAGVSGSGRTTRARALAADHLPVQVMRPATALLEGAEEWAGQFEAAMRRGSGTVCVDGIDLLPDALLDVVTGWVDAPTRPDLVLTSGPVAGLQGAAATLAGMATRREELVPLAARRQDVPELAASMLREVAGGRPVHLTPRVVEALCAQAWPGNLRELKAVVVHLAQARSTGGLTVDDLPEQYRSGPPAGALTALEQAERDVIVTALRDAGGVKVRAAEALGLSRTTLYARMRALRING</sequence>
<dbReference type="PANTHER" id="PTHR32071:SF122">
    <property type="entry name" value="SIGMA FACTOR"/>
    <property type="match status" value="1"/>
</dbReference>
<evidence type="ECO:0000256" key="1">
    <source>
        <dbReference type="ARBA" id="ARBA00022741"/>
    </source>
</evidence>
<feature type="region of interest" description="Disordered" evidence="5">
    <location>
        <begin position="1"/>
        <end position="21"/>
    </location>
</feature>
<dbReference type="InterPro" id="IPR025944">
    <property type="entry name" value="Sigma_54_int_dom_CS"/>
</dbReference>
<dbReference type="SUPFAM" id="SSF52540">
    <property type="entry name" value="P-loop containing nucleoside triphosphate hydrolases"/>
    <property type="match status" value="1"/>
</dbReference>
<organism evidence="7 8">
    <name type="scientific">Nocardioides kribbensis</name>
    <dbReference type="NCBI Taxonomy" id="305517"/>
    <lineage>
        <taxon>Bacteria</taxon>
        <taxon>Bacillati</taxon>
        <taxon>Actinomycetota</taxon>
        <taxon>Actinomycetes</taxon>
        <taxon>Propionibacteriales</taxon>
        <taxon>Nocardioidaceae</taxon>
        <taxon>Nocardioides</taxon>
    </lineage>
</organism>
<evidence type="ECO:0000313" key="8">
    <source>
        <dbReference type="Proteomes" id="UP001482520"/>
    </source>
</evidence>
<dbReference type="InterPro" id="IPR027417">
    <property type="entry name" value="P-loop_NTPase"/>
</dbReference>
<dbReference type="PANTHER" id="PTHR32071">
    <property type="entry name" value="TRANSCRIPTIONAL REGULATORY PROTEIN"/>
    <property type="match status" value="1"/>
</dbReference>
<comment type="caution">
    <text evidence="7">The sequence shown here is derived from an EMBL/GenBank/DDBJ whole genome shotgun (WGS) entry which is preliminary data.</text>
</comment>
<dbReference type="InterPro" id="IPR029016">
    <property type="entry name" value="GAF-like_dom_sf"/>
</dbReference>
<dbReference type="Proteomes" id="UP001482520">
    <property type="component" value="Unassembled WGS sequence"/>
</dbReference>
<evidence type="ECO:0000259" key="6">
    <source>
        <dbReference type="PROSITE" id="PS50045"/>
    </source>
</evidence>
<protein>
    <submittedName>
        <fullName evidence="7">Helix-turn-helix domain-containing protein</fullName>
    </submittedName>
</protein>
<evidence type="ECO:0000256" key="4">
    <source>
        <dbReference type="ARBA" id="ARBA00023163"/>
    </source>
</evidence>
<keyword evidence="3" id="KW-0805">Transcription regulation</keyword>
<evidence type="ECO:0000256" key="5">
    <source>
        <dbReference type="SAM" id="MobiDB-lite"/>
    </source>
</evidence>
<gene>
    <name evidence="7" type="ORF">V6R90_18380</name>
</gene>
<feature type="domain" description="Sigma-54 factor interaction" evidence="6">
    <location>
        <begin position="433"/>
        <end position="489"/>
    </location>
</feature>
<evidence type="ECO:0000256" key="3">
    <source>
        <dbReference type="ARBA" id="ARBA00023015"/>
    </source>
</evidence>
<name>A0ABV1P3C7_9ACTN</name>
<evidence type="ECO:0000313" key="7">
    <source>
        <dbReference type="EMBL" id="MEQ7849248.1"/>
    </source>
</evidence>
<dbReference type="Pfam" id="PF25601">
    <property type="entry name" value="AAA_lid_14"/>
    <property type="match status" value="1"/>
</dbReference>
<dbReference type="InterPro" id="IPR009057">
    <property type="entry name" value="Homeodomain-like_sf"/>
</dbReference>
<dbReference type="RefSeq" id="WP_349805538.1">
    <property type="nucleotide sequence ID" value="NZ_JBEGDP010000032.1"/>
</dbReference>
<dbReference type="SUPFAM" id="SSF46689">
    <property type="entry name" value="Homeodomain-like"/>
    <property type="match status" value="1"/>
</dbReference>
<dbReference type="EMBL" id="JBEGDP010000032">
    <property type="protein sequence ID" value="MEQ7849248.1"/>
    <property type="molecule type" value="Genomic_DNA"/>
</dbReference>
<dbReference type="InterPro" id="IPR002197">
    <property type="entry name" value="HTH_Fis"/>
</dbReference>
<evidence type="ECO:0000256" key="2">
    <source>
        <dbReference type="ARBA" id="ARBA00022840"/>
    </source>
</evidence>
<dbReference type="Gene3D" id="1.10.10.60">
    <property type="entry name" value="Homeodomain-like"/>
    <property type="match status" value="1"/>
</dbReference>
<dbReference type="Gene3D" id="3.30.450.40">
    <property type="match status" value="1"/>
</dbReference>
<accession>A0ABV1P3C7</accession>
<keyword evidence="2" id="KW-0067">ATP-binding</keyword>
<feature type="region of interest" description="Disordered" evidence="5">
    <location>
        <begin position="309"/>
        <end position="328"/>
    </location>
</feature>
<dbReference type="PROSITE" id="PS00688">
    <property type="entry name" value="SIGMA54_INTERACT_3"/>
    <property type="match status" value="1"/>
</dbReference>